<gene>
    <name evidence="2" type="ORF">ACHHYP_04953</name>
</gene>
<feature type="region of interest" description="Disordered" evidence="1">
    <location>
        <begin position="1"/>
        <end position="29"/>
    </location>
</feature>
<accession>A0A1V9YZ90</accession>
<dbReference type="AlphaFoldDB" id="A0A1V9YZ90"/>
<evidence type="ECO:0000313" key="3">
    <source>
        <dbReference type="Proteomes" id="UP000243579"/>
    </source>
</evidence>
<proteinExistence type="predicted"/>
<organism evidence="2 3">
    <name type="scientific">Achlya hypogyna</name>
    <name type="common">Oomycete</name>
    <name type="synonym">Protoachlya hypogyna</name>
    <dbReference type="NCBI Taxonomy" id="1202772"/>
    <lineage>
        <taxon>Eukaryota</taxon>
        <taxon>Sar</taxon>
        <taxon>Stramenopiles</taxon>
        <taxon>Oomycota</taxon>
        <taxon>Saprolegniomycetes</taxon>
        <taxon>Saprolegniales</taxon>
        <taxon>Achlyaceae</taxon>
        <taxon>Achlya</taxon>
    </lineage>
</organism>
<protein>
    <submittedName>
        <fullName evidence="2">Uncharacterized protein</fullName>
    </submittedName>
</protein>
<dbReference type="OrthoDB" id="10563138at2759"/>
<feature type="region of interest" description="Disordered" evidence="1">
    <location>
        <begin position="60"/>
        <end position="89"/>
    </location>
</feature>
<evidence type="ECO:0000256" key="1">
    <source>
        <dbReference type="SAM" id="MobiDB-lite"/>
    </source>
</evidence>
<sequence length="101" mass="11055">MVLDETPPVQQRKTRPKTAPPRPAAAQSRHDFISSVLAGTPVPLVRMPEVPVLYAKIARPRKSAKMQRPASAASTHQSAHAAVDENGKRRITIRMTHLGMS</sequence>
<comment type="caution">
    <text evidence="2">The sequence shown here is derived from an EMBL/GenBank/DDBJ whole genome shotgun (WGS) entry which is preliminary data.</text>
</comment>
<name>A0A1V9YZ90_ACHHY</name>
<reference evidence="2 3" key="1">
    <citation type="journal article" date="2014" name="Genome Biol. Evol.">
        <title>The secreted proteins of Achlya hypogyna and Thraustotheca clavata identify the ancestral oomycete secretome and reveal gene acquisitions by horizontal gene transfer.</title>
        <authorList>
            <person name="Misner I."/>
            <person name="Blouin N."/>
            <person name="Leonard G."/>
            <person name="Richards T.A."/>
            <person name="Lane C.E."/>
        </authorList>
    </citation>
    <scope>NUCLEOTIDE SEQUENCE [LARGE SCALE GENOMIC DNA]</scope>
    <source>
        <strain evidence="2 3">ATCC 48635</strain>
    </source>
</reference>
<dbReference type="Proteomes" id="UP000243579">
    <property type="component" value="Unassembled WGS sequence"/>
</dbReference>
<dbReference type="EMBL" id="JNBR01000554">
    <property type="protein sequence ID" value="OQR91134.1"/>
    <property type="molecule type" value="Genomic_DNA"/>
</dbReference>
<keyword evidence="3" id="KW-1185">Reference proteome</keyword>
<evidence type="ECO:0000313" key="2">
    <source>
        <dbReference type="EMBL" id="OQR91134.1"/>
    </source>
</evidence>
<feature type="compositionally biased region" description="Low complexity" evidence="1">
    <location>
        <begin position="70"/>
        <end position="81"/>
    </location>
</feature>